<evidence type="ECO:0000256" key="1">
    <source>
        <dbReference type="SAM" id="MobiDB-lite"/>
    </source>
</evidence>
<reference evidence="2" key="1">
    <citation type="submission" date="2020-12" db="EMBL/GenBank/DDBJ databases">
        <title>Genomic characterization of non-nitrogen-fixing Frankia strains.</title>
        <authorList>
            <person name="Carlos-Shanley C."/>
            <person name="Guerra T."/>
            <person name="Hahn D."/>
        </authorList>
    </citation>
    <scope>NUCLEOTIDE SEQUENCE</scope>
    <source>
        <strain evidence="2">CN6</strain>
    </source>
</reference>
<feature type="region of interest" description="Disordered" evidence="1">
    <location>
        <begin position="81"/>
        <end position="122"/>
    </location>
</feature>
<evidence type="ECO:0000313" key="3">
    <source>
        <dbReference type="Proteomes" id="UP000604475"/>
    </source>
</evidence>
<accession>A0A937RJZ1</accession>
<gene>
    <name evidence="2" type="ORF">I7412_24385</name>
</gene>
<dbReference type="AlphaFoldDB" id="A0A937RJZ1"/>
<sequence length="173" mass="17446">MRDEQDLLFQRRQAAEPVTLVSPLDGSVVTVSTQPGVGTGSRVVVMRVQSPLLDVLNAAYLLPAEARGLAETLAAAALAAAGGAAPGRPPAGRAGDVVDGRDRAGDGPVDGDNPVDGDGEPAGLPTVHYRVTAAEGATVSMLRGVLAALPSSARLVDFDADADVALVFRALAA</sequence>
<dbReference type="EMBL" id="JAEACQ010000245">
    <property type="protein sequence ID" value="MBL7630244.1"/>
    <property type="molecule type" value="Genomic_DNA"/>
</dbReference>
<comment type="caution">
    <text evidence="2">The sequence shown here is derived from an EMBL/GenBank/DDBJ whole genome shotgun (WGS) entry which is preliminary data.</text>
</comment>
<protein>
    <submittedName>
        <fullName evidence="2">Uncharacterized protein</fullName>
    </submittedName>
</protein>
<proteinExistence type="predicted"/>
<dbReference type="RefSeq" id="WP_203005961.1">
    <property type="nucleotide sequence ID" value="NZ_JADWYU010000121.1"/>
</dbReference>
<feature type="compositionally biased region" description="Basic and acidic residues" evidence="1">
    <location>
        <begin position="96"/>
        <end position="105"/>
    </location>
</feature>
<keyword evidence="3" id="KW-1185">Reference proteome</keyword>
<dbReference type="Proteomes" id="UP000604475">
    <property type="component" value="Unassembled WGS sequence"/>
</dbReference>
<evidence type="ECO:0000313" key="2">
    <source>
        <dbReference type="EMBL" id="MBL7630244.1"/>
    </source>
</evidence>
<organism evidence="2 3">
    <name type="scientific">Frankia nepalensis</name>
    <dbReference type="NCBI Taxonomy" id="1836974"/>
    <lineage>
        <taxon>Bacteria</taxon>
        <taxon>Bacillati</taxon>
        <taxon>Actinomycetota</taxon>
        <taxon>Actinomycetes</taxon>
        <taxon>Frankiales</taxon>
        <taxon>Frankiaceae</taxon>
        <taxon>Frankia</taxon>
    </lineage>
</organism>
<name>A0A937RJZ1_9ACTN</name>